<sequence length="250" mass="26777">MPLNYARRLTGRTRTAQANRHLGYTLAFVAGATNAGGFLAVHQYTSHMTGIVSAMADNLVLGVSDVVLSGLGGLVSFVLGAMASAVLVNHARRRQLFAEYAWPLLLEAGLLLCFGLAGAQLEGLRGLFVPGTVMLLCFIMGLQNAVMSKITHSEIRTTHITGTITDIGIELGKLVYWNDSRSSAPPVRANSERLRMLLALAASFFLGGLLGAWGFKGFGYLCTVPLALVLVVMACVPALDDLRERWRAPS</sequence>
<dbReference type="PANTHER" id="PTHR37314:SF4">
    <property type="entry name" value="UPF0700 TRANSMEMBRANE PROTEIN YOAK"/>
    <property type="match status" value="1"/>
</dbReference>
<reference evidence="3" key="1">
    <citation type="journal article" date="2019" name="Int. J. Syst. Evol. Microbiol.">
        <title>The Global Catalogue of Microorganisms (GCM) 10K type strain sequencing project: providing services to taxonomists for standard genome sequencing and annotation.</title>
        <authorList>
            <consortium name="The Broad Institute Genomics Platform"/>
            <consortium name="The Broad Institute Genome Sequencing Center for Infectious Disease"/>
            <person name="Wu L."/>
            <person name="Ma J."/>
        </authorList>
    </citation>
    <scope>NUCLEOTIDE SEQUENCE [LARGE SCALE GENOMIC DNA]</scope>
    <source>
        <strain evidence="3">JCM 15503</strain>
    </source>
</reference>
<keyword evidence="1" id="KW-0812">Transmembrane</keyword>
<feature type="transmembrane region" description="Helical" evidence="1">
    <location>
        <begin position="218"/>
        <end position="239"/>
    </location>
</feature>
<evidence type="ECO:0000313" key="2">
    <source>
        <dbReference type="EMBL" id="GAA0744503.1"/>
    </source>
</evidence>
<dbReference type="PANTHER" id="PTHR37314">
    <property type="entry name" value="SLR0142 PROTEIN"/>
    <property type="match status" value="1"/>
</dbReference>
<evidence type="ECO:0000313" key="3">
    <source>
        <dbReference type="Proteomes" id="UP001500279"/>
    </source>
</evidence>
<feature type="transmembrane region" description="Helical" evidence="1">
    <location>
        <begin position="61"/>
        <end position="88"/>
    </location>
</feature>
<comment type="caution">
    <text evidence="2">The sequence shown here is derived from an EMBL/GenBank/DDBJ whole genome shotgun (WGS) entry which is preliminary data.</text>
</comment>
<dbReference type="Proteomes" id="UP001500279">
    <property type="component" value="Unassembled WGS sequence"/>
</dbReference>
<feature type="transmembrane region" description="Helical" evidence="1">
    <location>
        <begin position="194"/>
        <end position="212"/>
    </location>
</feature>
<dbReference type="InterPro" id="IPR010699">
    <property type="entry name" value="DUF1275"/>
</dbReference>
<dbReference type="Pfam" id="PF06912">
    <property type="entry name" value="DUF1275"/>
    <property type="match status" value="1"/>
</dbReference>
<keyword evidence="1" id="KW-0472">Membrane</keyword>
<organism evidence="2 3">
    <name type="scientific">Ideonella azotifigens</name>
    <dbReference type="NCBI Taxonomy" id="513160"/>
    <lineage>
        <taxon>Bacteria</taxon>
        <taxon>Pseudomonadati</taxon>
        <taxon>Pseudomonadota</taxon>
        <taxon>Betaproteobacteria</taxon>
        <taxon>Burkholderiales</taxon>
        <taxon>Sphaerotilaceae</taxon>
        <taxon>Ideonella</taxon>
    </lineage>
</organism>
<keyword evidence="3" id="KW-1185">Reference proteome</keyword>
<proteinExistence type="predicted"/>
<accession>A0ABP3UXL7</accession>
<dbReference type="EMBL" id="BAAAEW010000004">
    <property type="protein sequence ID" value="GAA0744503.1"/>
    <property type="molecule type" value="Genomic_DNA"/>
</dbReference>
<feature type="transmembrane region" description="Helical" evidence="1">
    <location>
        <begin position="127"/>
        <end position="146"/>
    </location>
</feature>
<name>A0ABP3UXL7_9BURK</name>
<protein>
    <submittedName>
        <fullName evidence="2">YoaK family protein</fullName>
    </submittedName>
</protein>
<feature type="transmembrane region" description="Helical" evidence="1">
    <location>
        <begin position="21"/>
        <end position="41"/>
    </location>
</feature>
<keyword evidence="1" id="KW-1133">Transmembrane helix</keyword>
<evidence type="ECO:0000256" key="1">
    <source>
        <dbReference type="SAM" id="Phobius"/>
    </source>
</evidence>
<feature type="transmembrane region" description="Helical" evidence="1">
    <location>
        <begin position="100"/>
        <end position="121"/>
    </location>
</feature>
<gene>
    <name evidence="2" type="ORF">GCM10009107_10080</name>
</gene>